<dbReference type="EC" id="2.1.1.80" evidence="2"/>
<evidence type="ECO:0000256" key="4">
    <source>
        <dbReference type="ARBA" id="ARBA00022679"/>
    </source>
</evidence>
<keyword evidence="3 7" id="KW-0489">Methyltransferase</keyword>
<feature type="domain" description="CheR-type methyltransferase" evidence="6">
    <location>
        <begin position="1"/>
        <end position="271"/>
    </location>
</feature>
<dbReference type="InterPro" id="IPR029063">
    <property type="entry name" value="SAM-dependent_MTases_sf"/>
</dbReference>
<dbReference type="PANTHER" id="PTHR24422">
    <property type="entry name" value="CHEMOTAXIS PROTEIN METHYLTRANSFERASE"/>
    <property type="match status" value="1"/>
</dbReference>
<dbReference type="PRINTS" id="PR00996">
    <property type="entry name" value="CHERMTFRASE"/>
</dbReference>
<dbReference type="InterPro" id="IPR022642">
    <property type="entry name" value="CheR_C"/>
</dbReference>
<dbReference type="PANTHER" id="PTHR24422:SF21">
    <property type="entry name" value="CHEMOTAXIS PROTEIN METHYLTRANSFERASE 1"/>
    <property type="match status" value="1"/>
</dbReference>
<dbReference type="Proteomes" id="UP000315003">
    <property type="component" value="Chromosome"/>
</dbReference>
<keyword evidence="5" id="KW-0949">S-adenosyl-L-methionine</keyword>
<keyword evidence="4 7" id="KW-0808">Transferase</keyword>
<name>A0A517SNU2_9BACT</name>
<comment type="catalytic activity">
    <reaction evidence="1">
        <text>L-glutamyl-[protein] + S-adenosyl-L-methionine = [protein]-L-glutamate 5-O-methyl ester + S-adenosyl-L-homocysteine</text>
        <dbReference type="Rhea" id="RHEA:24452"/>
        <dbReference type="Rhea" id="RHEA-COMP:10208"/>
        <dbReference type="Rhea" id="RHEA-COMP:10311"/>
        <dbReference type="ChEBI" id="CHEBI:29973"/>
        <dbReference type="ChEBI" id="CHEBI:57856"/>
        <dbReference type="ChEBI" id="CHEBI:59789"/>
        <dbReference type="ChEBI" id="CHEBI:82795"/>
        <dbReference type="EC" id="2.1.1.80"/>
    </reaction>
</comment>
<evidence type="ECO:0000313" key="7">
    <source>
        <dbReference type="EMBL" id="QDT57797.1"/>
    </source>
</evidence>
<dbReference type="Gene3D" id="1.10.155.10">
    <property type="entry name" value="Chemotaxis receptor methyltransferase CheR, N-terminal domain"/>
    <property type="match status" value="1"/>
</dbReference>
<evidence type="ECO:0000256" key="2">
    <source>
        <dbReference type="ARBA" id="ARBA00012534"/>
    </source>
</evidence>
<evidence type="ECO:0000256" key="5">
    <source>
        <dbReference type="ARBA" id="ARBA00022691"/>
    </source>
</evidence>
<dbReference type="GO" id="GO:0008983">
    <property type="term" value="F:protein-glutamate O-methyltransferase activity"/>
    <property type="evidence" value="ECO:0007669"/>
    <property type="project" value="UniProtKB-EC"/>
</dbReference>
<dbReference type="EMBL" id="CP036272">
    <property type="protein sequence ID" value="QDT57797.1"/>
    <property type="molecule type" value="Genomic_DNA"/>
</dbReference>
<dbReference type="InterPro" id="IPR036804">
    <property type="entry name" value="CheR_N_sf"/>
</dbReference>
<dbReference type="Pfam" id="PF01739">
    <property type="entry name" value="CheR"/>
    <property type="match status" value="1"/>
</dbReference>
<protein>
    <recommendedName>
        <fullName evidence="2">protein-glutamate O-methyltransferase</fullName>
        <ecNumber evidence="2">2.1.1.80</ecNumber>
    </recommendedName>
</protein>
<evidence type="ECO:0000256" key="1">
    <source>
        <dbReference type="ARBA" id="ARBA00001541"/>
    </source>
</evidence>
<dbReference type="Gene3D" id="3.40.50.150">
    <property type="entry name" value="Vaccinia Virus protein VP39"/>
    <property type="match status" value="1"/>
</dbReference>
<gene>
    <name evidence="7" type="primary">cheR2</name>
    <name evidence="7" type="ORF">SV7mr_02820</name>
</gene>
<keyword evidence="8" id="KW-1185">Reference proteome</keyword>
<dbReference type="OrthoDB" id="288469at2"/>
<evidence type="ECO:0000256" key="3">
    <source>
        <dbReference type="ARBA" id="ARBA00022603"/>
    </source>
</evidence>
<dbReference type="SMART" id="SM00138">
    <property type="entry name" value="MeTrc"/>
    <property type="match status" value="1"/>
</dbReference>
<organism evidence="7 8">
    <name type="scientific">Stieleria bergensis</name>
    <dbReference type="NCBI Taxonomy" id="2528025"/>
    <lineage>
        <taxon>Bacteria</taxon>
        <taxon>Pseudomonadati</taxon>
        <taxon>Planctomycetota</taxon>
        <taxon>Planctomycetia</taxon>
        <taxon>Pirellulales</taxon>
        <taxon>Pirellulaceae</taxon>
        <taxon>Stieleria</taxon>
    </lineage>
</organism>
<reference evidence="7 8" key="1">
    <citation type="submission" date="2019-02" db="EMBL/GenBank/DDBJ databases">
        <title>Deep-cultivation of Planctomycetes and their phenomic and genomic characterization uncovers novel biology.</title>
        <authorList>
            <person name="Wiegand S."/>
            <person name="Jogler M."/>
            <person name="Boedeker C."/>
            <person name="Pinto D."/>
            <person name="Vollmers J."/>
            <person name="Rivas-Marin E."/>
            <person name="Kohn T."/>
            <person name="Peeters S.H."/>
            <person name="Heuer A."/>
            <person name="Rast P."/>
            <person name="Oberbeckmann S."/>
            <person name="Bunk B."/>
            <person name="Jeske O."/>
            <person name="Meyerdierks A."/>
            <person name="Storesund J.E."/>
            <person name="Kallscheuer N."/>
            <person name="Luecker S."/>
            <person name="Lage O.M."/>
            <person name="Pohl T."/>
            <person name="Merkel B.J."/>
            <person name="Hornburger P."/>
            <person name="Mueller R.-W."/>
            <person name="Bruemmer F."/>
            <person name="Labrenz M."/>
            <person name="Spormann A.M."/>
            <person name="Op den Camp H."/>
            <person name="Overmann J."/>
            <person name="Amann R."/>
            <person name="Jetten M.S.M."/>
            <person name="Mascher T."/>
            <person name="Medema M.H."/>
            <person name="Devos D.P."/>
            <person name="Kaster A.-K."/>
            <person name="Ovreas L."/>
            <person name="Rohde M."/>
            <person name="Galperin M.Y."/>
            <person name="Jogler C."/>
        </authorList>
    </citation>
    <scope>NUCLEOTIDE SEQUENCE [LARGE SCALE GENOMIC DNA]</scope>
    <source>
        <strain evidence="7 8">SV_7m_r</strain>
    </source>
</reference>
<evidence type="ECO:0000313" key="8">
    <source>
        <dbReference type="Proteomes" id="UP000315003"/>
    </source>
</evidence>
<accession>A0A517SNU2</accession>
<dbReference type="InterPro" id="IPR000780">
    <property type="entry name" value="CheR_MeTrfase"/>
</dbReference>
<sequence>MPLATPDFEFLQHLVAKRSGNVIAPRQQQMIEQRLQKVLVSTGLDNVDTLMTELKGTRGHTLQDRVAEAITVNETSFYRDAHLFQAMRTYFIPEAMQRNAATRTIRIWCAAGSSGQEPYSMAMVLRDHFPQLDRWNVDILVTDLSEEMLERSRNGIYSQLEVNRGLPARDLVRFFDRRGSRWQVKSELRSMLRHQRLNLIDPFPPIHAVDIVLIRNVLIYFDQPTRQSILNRIGKVLTPNGHLFIGSAETMIGMNLPYERKVIDGTVCYQT</sequence>
<dbReference type="SUPFAM" id="SSF47757">
    <property type="entry name" value="Chemotaxis receptor methyltransferase CheR, N-terminal domain"/>
    <property type="match status" value="1"/>
</dbReference>
<dbReference type="PROSITE" id="PS50123">
    <property type="entry name" value="CHER"/>
    <property type="match status" value="1"/>
</dbReference>
<dbReference type="AlphaFoldDB" id="A0A517SNU2"/>
<dbReference type="RefSeq" id="WP_145268501.1">
    <property type="nucleotide sequence ID" value="NZ_CP036272.1"/>
</dbReference>
<dbReference type="InterPro" id="IPR050903">
    <property type="entry name" value="Bact_Chemotaxis_MeTrfase"/>
</dbReference>
<proteinExistence type="predicted"/>
<evidence type="ECO:0000259" key="6">
    <source>
        <dbReference type="PROSITE" id="PS50123"/>
    </source>
</evidence>
<dbReference type="SUPFAM" id="SSF53335">
    <property type="entry name" value="S-adenosyl-L-methionine-dependent methyltransferases"/>
    <property type="match status" value="1"/>
</dbReference>
<dbReference type="GO" id="GO:0032259">
    <property type="term" value="P:methylation"/>
    <property type="evidence" value="ECO:0007669"/>
    <property type="project" value="UniProtKB-KW"/>
</dbReference>